<dbReference type="CDD" id="cd03801">
    <property type="entry name" value="GT4_PimA-like"/>
    <property type="match status" value="1"/>
</dbReference>
<dbReference type="InterPro" id="IPR001296">
    <property type="entry name" value="Glyco_trans_1"/>
</dbReference>
<evidence type="ECO:0000313" key="4">
    <source>
        <dbReference type="Proteomes" id="UP001057580"/>
    </source>
</evidence>
<protein>
    <submittedName>
        <fullName evidence="3">Glycosyltransferase family 4 protein</fullName>
    </submittedName>
</protein>
<dbReference type="GO" id="GO:0016757">
    <property type="term" value="F:glycosyltransferase activity"/>
    <property type="evidence" value="ECO:0007669"/>
    <property type="project" value="InterPro"/>
</dbReference>
<dbReference type="GeneID" id="74940854"/>
<feature type="domain" description="Glycosyl transferase family 1" evidence="1">
    <location>
        <begin position="173"/>
        <end position="312"/>
    </location>
</feature>
<evidence type="ECO:0000259" key="1">
    <source>
        <dbReference type="Pfam" id="PF00534"/>
    </source>
</evidence>
<organism evidence="3 4">
    <name type="scientific">Salinirubellus salinus</name>
    <dbReference type="NCBI Taxonomy" id="1364945"/>
    <lineage>
        <taxon>Archaea</taxon>
        <taxon>Methanobacteriati</taxon>
        <taxon>Methanobacteriota</taxon>
        <taxon>Stenosarchaea group</taxon>
        <taxon>Halobacteria</taxon>
        <taxon>Halobacteriales</taxon>
        <taxon>Natronomonadaceae</taxon>
        <taxon>Salinirubellus</taxon>
    </lineage>
</organism>
<dbReference type="AlphaFoldDB" id="A0A9E7R3A2"/>
<dbReference type="PANTHER" id="PTHR12526">
    <property type="entry name" value="GLYCOSYLTRANSFERASE"/>
    <property type="match status" value="1"/>
</dbReference>
<dbReference type="Pfam" id="PF13439">
    <property type="entry name" value="Glyco_transf_4"/>
    <property type="match status" value="1"/>
</dbReference>
<feature type="domain" description="Glycosyltransferase subfamily 4-like N-terminal" evidence="2">
    <location>
        <begin position="23"/>
        <end position="164"/>
    </location>
</feature>
<evidence type="ECO:0000313" key="3">
    <source>
        <dbReference type="EMBL" id="UWM54772.1"/>
    </source>
</evidence>
<dbReference type="KEGG" id="ssai:N0B31_00490"/>
<dbReference type="InterPro" id="IPR028098">
    <property type="entry name" value="Glyco_trans_4-like_N"/>
</dbReference>
<dbReference type="EMBL" id="CP104003">
    <property type="protein sequence ID" value="UWM54772.1"/>
    <property type="molecule type" value="Genomic_DNA"/>
</dbReference>
<dbReference type="PANTHER" id="PTHR12526:SF630">
    <property type="entry name" value="GLYCOSYLTRANSFERASE"/>
    <property type="match status" value="1"/>
</dbReference>
<sequence>MQVGVVARFTDPYVDRDGVARTEAVARALAARGHDVTVYCTGWWAGYDETREHDGVTYRAVTISPTRPSFLARIPALLAADRPDVVHATPDPPAAVLSARLGASIARAPLVVDWYGDEPLDRYRERAARVPDRVVAPSQLVRREVRELGATEEATTVVPESVEMDLVRSVDPAGEADIVAARRLDEGANLESFLLALAEYRQRGWQATVVGDGPEREAYEEQAADLRIGDRVEFVGSCSREERIARYRAAHVFVHTARREEFATELCWALACGCVGIVEYQAASAAHELVERRERGFRATSPEEITDALEAASEYGRLTVDESMDEYDTDAVTDRWLSVYRDAGATVYPRPASE</sequence>
<dbReference type="Pfam" id="PF00534">
    <property type="entry name" value="Glycos_transf_1"/>
    <property type="match status" value="1"/>
</dbReference>
<name>A0A9E7R3A2_9EURY</name>
<dbReference type="SUPFAM" id="SSF53756">
    <property type="entry name" value="UDP-Glycosyltransferase/glycogen phosphorylase"/>
    <property type="match status" value="1"/>
</dbReference>
<accession>A0A9E7R3A2</accession>
<keyword evidence="4" id="KW-1185">Reference proteome</keyword>
<gene>
    <name evidence="3" type="ORF">N0B31_00490</name>
</gene>
<reference evidence="3" key="1">
    <citation type="submission" date="2022-09" db="EMBL/GenBank/DDBJ databases">
        <title>Diverse halophilic archaea isolated from saline environments.</title>
        <authorList>
            <person name="Cui H.-L."/>
        </authorList>
    </citation>
    <scope>NUCLEOTIDE SEQUENCE</scope>
    <source>
        <strain evidence="3">ZS-35-S2</strain>
    </source>
</reference>
<proteinExistence type="predicted"/>
<dbReference type="Proteomes" id="UP001057580">
    <property type="component" value="Chromosome"/>
</dbReference>
<dbReference type="RefSeq" id="WP_260593760.1">
    <property type="nucleotide sequence ID" value="NZ_CP104003.1"/>
</dbReference>
<evidence type="ECO:0000259" key="2">
    <source>
        <dbReference type="Pfam" id="PF13439"/>
    </source>
</evidence>
<dbReference type="Gene3D" id="3.40.50.2000">
    <property type="entry name" value="Glycogen Phosphorylase B"/>
    <property type="match status" value="2"/>
</dbReference>